<name>A0A511W6S6_9BACI</name>
<reference evidence="1 2" key="1">
    <citation type="submission" date="2019-07" db="EMBL/GenBank/DDBJ databases">
        <title>Whole genome shotgun sequence of Alkalibacillus haloalkaliphilus NBRC 103110.</title>
        <authorList>
            <person name="Hosoyama A."/>
            <person name="Uohara A."/>
            <person name="Ohji S."/>
            <person name="Ichikawa N."/>
        </authorList>
    </citation>
    <scope>NUCLEOTIDE SEQUENCE [LARGE SCALE GENOMIC DNA]</scope>
    <source>
        <strain evidence="1 2">NBRC 103110</strain>
    </source>
</reference>
<dbReference type="Proteomes" id="UP000321440">
    <property type="component" value="Unassembled WGS sequence"/>
</dbReference>
<dbReference type="SUPFAM" id="SSF53649">
    <property type="entry name" value="Alkaline phosphatase-like"/>
    <property type="match status" value="1"/>
</dbReference>
<dbReference type="OrthoDB" id="9769734at2"/>
<dbReference type="Pfam" id="PF08665">
    <property type="entry name" value="PglZ"/>
    <property type="match status" value="1"/>
</dbReference>
<evidence type="ECO:0000313" key="1">
    <source>
        <dbReference type="EMBL" id="GEN46746.1"/>
    </source>
</evidence>
<sequence length="649" mass="75721">MVSWRDEVIEVFSNQVPTLYLVSDPDGLLYDELVLKELKDRKIEMVDIKDNINFRYIFESKYRSAVVNKLLTLVIRTDSTDYNELPYDLLNMGIQHKLSLSNIFPQMSYPTIKQLSTTDLDVLYTVYKQYQGSSSKIETIRFLLNKVYRIYPELIETTSDLMKFLLSHHYQKVHLPEELETYIIETLKQNVMLKPFPVEEMVRSRSYFYSYLQNEWDEYVSQLVNESEQVNDPVNSQSYYHTEHSFSHPDVRRLMNDLFYENKLQPIKGYHKEKLPSWTHPGIVTDTNDDLKERLYKLNDIISEKLEHGLSYKSWIEIASLYGECGYLFYQMQSSDEEIRSKYNDLSNRVNEQFEIWMFENYGTLYNIPYYPTPVMVDKIPHYLESLKRDKVALVVLDGMNFMQWSQIKQYLSNNNIKVQESGTFAWVPTLTSISRQAIFSGKLPMMFSDSIHTTNKEEKLWKTFWENSGISRQKVSYQRSLGQGSFKDTQIEALNKKNINVAGLVVDTIDELTHGAIQGHKGMNAEIDIWLKDNYLLELITRLSKAGYSVFLTSDHGNTECVGIGRLSDGVLVHSKGERVRIYNDQVTRDERMKEYSLTNWPKIAIPENMHVLLANDNKAFIPKGQHAVSHGSISLSEVIVPFVEVKL</sequence>
<organism evidence="1 2">
    <name type="scientific">Alkalibacillus haloalkaliphilus</name>
    <dbReference type="NCBI Taxonomy" id="94136"/>
    <lineage>
        <taxon>Bacteria</taxon>
        <taxon>Bacillati</taxon>
        <taxon>Bacillota</taxon>
        <taxon>Bacilli</taxon>
        <taxon>Bacillales</taxon>
        <taxon>Bacillaceae</taxon>
        <taxon>Alkalibacillus</taxon>
    </lineage>
</organism>
<proteinExistence type="predicted"/>
<protein>
    <submittedName>
        <fullName evidence="1">Alkaline phosphatase</fullName>
    </submittedName>
</protein>
<dbReference type="Gene3D" id="3.40.720.10">
    <property type="entry name" value="Alkaline Phosphatase, subunit A"/>
    <property type="match status" value="1"/>
</dbReference>
<dbReference type="NCBIfam" id="NF033449">
    <property type="entry name" value="BREX_PglZ_3"/>
    <property type="match status" value="1"/>
</dbReference>
<dbReference type="EMBL" id="BJYA01000018">
    <property type="protein sequence ID" value="GEN46746.1"/>
    <property type="molecule type" value="Genomic_DNA"/>
</dbReference>
<gene>
    <name evidence="1" type="ORF">AHA02nite_25220</name>
</gene>
<dbReference type="RefSeq" id="WP_146817808.1">
    <property type="nucleotide sequence ID" value="NZ_BJYA01000018.1"/>
</dbReference>
<comment type="caution">
    <text evidence="1">The sequence shown here is derived from an EMBL/GenBank/DDBJ whole genome shotgun (WGS) entry which is preliminary data.</text>
</comment>
<evidence type="ECO:0000313" key="2">
    <source>
        <dbReference type="Proteomes" id="UP000321440"/>
    </source>
</evidence>
<dbReference type="InterPro" id="IPR017850">
    <property type="entry name" value="Alkaline_phosphatase_core_sf"/>
</dbReference>
<dbReference type="AlphaFoldDB" id="A0A511W6S6"/>
<keyword evidence="2" id="KW-1185">Reference proteome</keyword>
<accession>A0A511W6S6</accession>